<sequence>MESPSSALQPRDGRAGWVVVFAAMIGLAMGLSPLPFYTVGMFAPELQSAFGWTFASLMGAITVQSLVVMATGPMAGFAVDRFGPRPVALVSLVLFGLTFMSLSLSNGNLWIYYAQWMLMSVVGAGTLTATWTYTVNGWFEKHRGLAIGVASTGTGITGFLVKPFAAWLIGDFGWRTAFVVIGALPIVVGVPVVALLFRERGERAAINSTAPAIVEGGATLREALHDRRFWVMTFAFLLIAFALTAPTPNLENILKTRHFALAEIGAITAGFGLSVIAGRVIGGWLLDRFWAPGCALVILAMPALGSFMLAQPQVDTSHAVLSVIALGLGAGFEFDLLAYLIARYFGRRNYGTIYGCFYTVIAFGGGLGPVVYGWAFDTMGRYDVALMAGVGCLVAGGISLLAMGRYPIWREEPAA</sequence>
<proteinExistence type="predicted"/>
<gene>
    <name evidence="6" type="ORF">V474_16305</name>
</gene>
<accession>A0A0J8APV3</accession>
<dbReference type="PANTHER" id="PTHR11360:SF290">
    <property type="entry name" value="MONOCARBOXYLATE MFS PERMEASE"/>
    <property type="match status" value="1"/>
</dbReference>
<feature type="transmembrane region" description="Helical" evidence="4">
    <location>
        <begin position="110"/>
        <end position="133"/>
    </location>
</feature>
<feature type="transmembrane region" description="Helical" evidence="4">
    <location>
        <begin position="176"/>
        <end position="197"/>
    </location>
</feature>
<evidence type="ECO:0000256" key="1">
    <source>
        <dbReference type="ARBA" id="ARBA00022692"/>
    </source>
</evidence>
<dbReference type="PATRIC" id="fig|1114963.3.peg.2095"/>
<feature type="transmembrane region" description="Helical" evidence="4">
    <location>
        <begin position="87"/>
        <end position="104"/>
    </location>
</feature>
<feature type="transmembrane region" description="Helical" evidence="4">
    <location>
        <begin position="15"/>
        <end position="37"/>
    </location>
</feature>
<dbReference type="GO" id="GO:0022857">
    <property type="term" value="F:transmembrane transporter activity"/>
    <property type="evidence" value="ECO:0007669"/>
    <property type="project" value="InterPro"/>
</dbReference>
<dbReference type="CDD" id="cd17355">
    <property type="entry name" value="MFS_YcxA_like"/>
    <property type="match status" value="1"/>
</dbReference>
<dbReference type="Proteomes" id="UP000052268">
    <property type="component" value="Unassembled WGS sequence"/>
</dbReference>
<feature type="transmembrane region" description="Helical" evidence="4">
    <location>
        <begin position="353"/>
        <end position="372"/>
    </location>
</feature>
<dbReference type="Pfam" id="PF07690">
    <property type="entry name" value="MFS_1"/>
    <property type="match status" value="1"/>
</dbReference>
<feature type="transmembrane region" description="Helical" evidence="4">
    <location>
        <begin position="289"/>
        <end position="310"/>
    </location>
</feature>
<feature type="transmembrane region" description="Helical" evidence="4">
    <location>
        <begin position="384"/>
        <end position="403"/>
    </location>
</feature>
<feature type="transmembrane region" description="Helical" evidence="4">
    <location>
        <begin position="259"/>
        <end position="277"/>
    </location>
</feature>
<dbReference type="OrthoDB" id="9796632at2"/>
<protein>
    <submittedName>
        <fullName evidence="6">MFS transporter</fullName>
    </submittedName>
</protein>
<keyword evidence="7" id="KW-1185">Reference proteome</keyword>
<dbReference type="SUPFAM" id="SSF103473">
    <property type="entry name" value="MFS general substrate transporter"/>
    <property type="match status" value="1"/>
</dbReference>
<dbReference type="PROSITE" id="PS50850">
    <property type="entry name" value="MFS"/>
    <property type="match status" value="1"/>
</dbReference>
<evidence type="ECO:0000313" key="6">
    <source>
        <dbReference type="EMBL" id="KMS56480.1"/>
    </source>
</evidence>
<feature type="transmembrane region" description="Helical" evidence="4">
    <location>
        <begin position="145"/>
        <end position="170"/>
    </location>
</feature>
<feature type="transmembrane region" description="Helical" evidence="4">
    <location>
        <begin position="49"/>
        <end position="75"/>
    </location>
</feature>
<dbReference type="InterPro" id="IPR050327">
    <property type="entry name" value="Proton-linked_MCT"/>
</dbReference>
<dbReference type="InterPro" id="IPR020846">
    <property type="entry name" value="MFS_dom"/>
</dbReference>
<feature type="transmembrane region" description="Helical" evidence="4">
    <location>
        <begin position="316"/>
        <end position="341"/>
    </location>
</feature>
<keyword evidence="2 4" id="KW-1133">Transmembrane helix</keyword>
<reference evidence="6 7" key="1">
    <citation type="journal article" date="2015" name="G3 (Bethesda)">
        <title>Insights into Ongoing Evolution of the Hexachlorocyclohexane Catabolic Pathway from Comparative Genomics of Ten Sphingomonadaceae Strains.</title>
        <authorList>
            <person name="Pearce S.L."/>
            <person name="Oakeshott J.G."/>
            <person name="Pandey G."/>
        </authorList>
    </citation>
    <scope>NUCLEOTIDE SEQUENCE [LARGE SCALE GENOMIC DNA]</scope>
    <source>
        <strain evidence="6 7">LL02</strain>
    </source>
</reference>
<feature type="transmembrane region" description="Helical" evidence="4">
    <location>
        <begin position="229"/>
        <end position="247"/>
    </location>
</feature>
<feature type="domain" description="Major facilitator superfamily (MFS) profile" evidence="5">
    <location>
        <begin position="18"/>
        <end position="407"/>
    </location>
</feature>
<name>A0A0J8APV3_9SPHN</name>
<keyword evidence="3 4" id="KW-0472">Membrane</keyword>
<evidence type="ECO:0000313" key="7">
    <source>
        <dbReference type="Proteomes" id="UP000052268"/>
    </source>
</evidence>
<dbReference type="EMBL" id="JACU01000004">
    <property type="protein sequence ID" value="KMS56480.1"/>
    <property type="molecule type" value="Genomic_DNA"/>
</dbReference>
<evidence type="ECO:0000259" key="5">
    <source>
        <dbReference type="PROSITE" id="PS50850"/>
    </source>
</evidence>
<comment type="caution">
    <text evidence="6">The sequence shown here is derived from an EMBL/GenBank/DDBJ whole genome shotgun (WGS) entry which is preliminary data.</text>
</comment>
<dbReference type="InterPro" id="IPR011701">
    <property type="entry name" value="MFS"/>
</dbReference>
<dbReference type="AlphaFoldDB" id="A0A0J8APV3"/>
<evidence type="ECO:0000256" key="3">
    <source>
        <dbReference type="ARBA" id="ARBA00023136"/>
    </source>
</evidence>
<dbReference type="InterPro" id="IPR036259">
    <property type="entry name" value="MFS_trans_sf"/>
</dbReference>
<dbReference type="Gene3D" id="1.20.1250.20">
    <property type="entry name" value="MFS general substrate transporter like domains"/>
    <property type="match status" value="1"/>
</dbReference>
<dbReference type="PANTHER" id="PTHR11360">
    <property type="entry name" value="MONOCARBOXYLATE TRANSPORTER"/>
    <property type="match status" value="1"/>
</dbReference>
<evidence type="ECO:0000256" key="2">
    <source>
        <dbReference type="ARBA" id="ARBA00022989"/>
    </source>
</evidence>
<dbReference type="RefSeq" id="WP_059151332.1">
    <property type="nucleotide sequence ID" value="NZ_KQ130453.1"/>
</dbReference>
<organism evidence="6 7">
    <name type="scientific">Novosphingobium barchaimii LL02</name>
    <dbReference type="NCBI Taxonomy" id="1114963"/>
    <lineage>
        <taxon>Bacteria</taxon>
        <taxon>Pseudomonadati</taxon>
        <taxon>Pseudomonadota</taxon>
        <taxon>Alphaproteobacteria</taxon>
        <taxon>Sphingomonadales</taxon>
        <taxon>Sphingomonadaceae</taxon>
        <taxon>Novosphingobium</taxon>
    </lineage>
</organism>
<keyword evidence="1 4" id="KW-0812">Transmembrane</keyword>
<evidence type="ECO:0000256" key="4">
    <source>
        <dbReference type="SAM" id="Phobius"/>
    </source>
</evidence>